<evidence type="ECO:0000256" key="1">
    <source>
        <dbReference type="SAM" id="MobiDB-lite"/>
    </source>
</evidence>
<feature type="region of interest" description="Disordered" evidence="1">
    <location>
        <begin position="628"/>
        <end position="647"/>
    </location>
</feature>
<dbReference type="RefSeq" id="WP_111181557.1">
    <property type="nucleotide sequence ID" value="NZ_POUD01000118.1"/>
</dbReference>
<organism evidence="2 3">
    <name type="scientific">Nonomuraea aridisoli</name>
    <dbReference type="NCBI Taxonomy" id="2070368"/>
    <lineage>
        <taxon>Bacteria</taxon>
        <taxon>Bacillati</taxon>
        <taxon>Actinomycetota</taxon>
        <taxon>Actinomycetes</taxon>
        <taxon>Streptosporangiales</taxon>
        <taxon>Streptosporangiaceae</taxon>
        <taxon>Nonomuraea</taxon>
    </lineage>
</organism>
<dbReference type="OrthoDB" id="3918877at2"/>
<accession>A0A2W2DSB4</accession>
<sequence>MPGWDEEVAATTASEVSRALLDPLRRWSDLAVPSFPAAAEELMAWLADPRAFDKDFHPMAFDSAMQDYDHAAKQGLGTKAKDVLSAELAHVQRVLTSLRAGGWSGDQEPAKSALRTLLGKLDNHEVLQAAWRDLWSKIDKKQTSAEAIAPVRDVFLELARRAGHSLEFGSDFIAILQGVLADGSWAVTAMKSTLGDVLTVEAGQQDGDPLAAAGLTIDERNAICERFLALPAPSSWHVVWLVYEKASMPVMFAELGNISLFSSQYVPNDAQAASAKCSSYARNWTTTDGKVLAEMPHRQGLVNVRVFLPARLYADPVTVARNHVDALVAVGKFHAGIGHGDWRLAEGHTHIGHGSSSERYFRLGADAAQQHLDHQRRSAVFSGMEAFWKQKDGSPSMDDDRLAEAVELLRWWQAAQEQTPLARVIADVRVIETASSRIGPGKWHQHLTRFLKPAWIVHSVHGQLRDTLHDALGGASEGLSPQARERRQTVAAATRRTDDFPWIGLVPGTTRTALTELLDIYPEHHHTRRRLRTLASRLSNHDAFNKWRASLDTRWTHLLDRLVRTRNAITHGGPGTADAVRSVALFASQLSAWEVQLALEAALKNISHEAAHQEFSEADNDLLGKIHRAPTPGDVLHDSAVPSRPPA</sequence>
<name>A0A2W2DSB4_9ACTN</name>
<dbReference type="AlphaFoldDB" id="A0A2W2DSB4"/>
<evidence type="ECO:0000313" key="2">
    <source>
        <dbReference type="EMBL" id="PZG14852.1"/>
    </source>
</evidence>
<keyword evidence="3" id="KW-1185">Reference proteome</keyword>
<gene>
    <name evidence="2" type="ORF">C1J01_25740</name>
</gene>
<dbReference type="Proteomes" id="UP000249304">
    <property type="component" value="Unassembled WGS sequence"/>
</dbReference>
<dbReference type="EMBL" id="POUD01000118">
    <property type="protein sequence ID" value="PZG14852.1"/>
    <property type="molecule type" value="Genomic_DNA"/>
</dbReference>
<reference evidence="2 3" key="1">
    <citation type="submission" date="2018-01" db="EMBL/GenBank/DDBJ databases">
        <title>Draft genome sequence of Nonomuraea sp. KC333.</title>
        <authorList>
            <person name="Sahin N."/>
            <person name="Saygin H."/>
            <person name="Ay H."/>
        </authorList>
    </citation>
    <scope>NUCLEOTIDE SEQUENCE [LARGE SCALE GENOMIC DNA]</scope>
    <source>
        <strain evidence="2 3">KC333</strain>
    </source>
</reference>
<comment type="caution">
    <text evidence="2">The sequence shown here is derived from an EMBL/GenBank/DDBJ whole genome shotgun (WGS) entry which is preliminary data.</text>
</comment>
<protein>
    <submittedName>
        <fullName evidence="2">Uncharacterized protein</fullName>
    </submittedName>
</protein>
<proteinExistence type="predicted"/>
<evidence type="ECO:0000313" key="3">
    <source>
        <dbReference type="Proteomes" id="UP000249304"/>
    </source>
</evidence>